<dbReference type="Pfam" id="PF14279">
    <property type="entry name" value="HNH_5"/>
    <property type="match status" value="1"/>
</dbReference>
<keyword evidence="3" id="KW-1185">Reference proteome</keyword>
<evidence type="ECO:0000259" key="1">
    <source>
        <dbReference type="Pfam" id="PF14279"/>
    </source>
</evidence>
<sequence>MTSAIQDCIWCKRPVRKANVEHILPDSLGCPPDFVLRGCVCMACNNGLGHVDQALLRQFEIIAFMHGVRRKGGRPPVINNWAAIRGHYGATGPEIFINAGPQTVEALGKNLHAASSRNGIHAVTNDDSRIVGQESQISFKQEFGREPKLRRAIYKVAFGTLAFHLGAAEALRDAYDPVRAFVRKGQGDFDVLMMSGGEMGESHYFCQPIMPEGCTMPILDIAIFGVSFGLDLDPEQKGLAQMRERLTERQVQNWMILPRAA</sequence>
<dbReference type="InterPro" id="IPR029471">
    <property type="entry name" value="HNH_5"/>
</dbReference>
<name>A0A7W6NWR0_9SPHN</name>
<accession>A0A7W6NWR0</accession>
<evidence type="ECO:0000313" key="3">
    <source>
        <dbReference type="Proteomes" id="UP000557392"/>
    </source>
</evidence>
<proteinExistence type="predicted"/>
<protein>
    <recommendedName>
        <fullName evidence="1">HNH endonuclease 5 domain-containing protein</fullName>
    </recommendedName>
</protein>
<dbReference type="RefSeq" id="WP_183998653.1">
    <property type="nucleotide sequence ID" value="NZ_JACIEH010000002.1"/>
</dbReference>
<gene>
    <name evidence="2" type="ORF">GGR46_002943</name>
</gene>
<comment type="caution">
    <text evidence="2">The sequence shown here is derived from an EMBL/GenBank/DDBJ whole genome shotgun (WGS) entry which is preliminary data.</text>
</comment>
<organism evidence="2 3">
    <name type="scientific">Sphingomonas kyeonggiensis</name>
    <dbReference type="NCBI Taxonomy" id="1268553"/>
    <lineage>
        <taxon>Bacteria</taxon>
        <taxon>Pseudomonadati</taxon>
        <taxon>Pseudomonadota</taxon>
        <taxon>Alphaproteobacteria</taxon>
        <taxon>Sphingomonadales</taxon>
        <taxon>Sphingomonadaceae</taxon>
        <taxon>Sphingomonas</taxon>
    </lineage>
</organism>
<dbReference type="AlphaFoldDB" id="A0A7W6NWR0"/>
<evidence type="ECO:0000313" key="2">
    <source>
        <dbReference type="EMBL" id="MBB4099379.1"/>
    </source>
</evidence>
<feature type="domain" description="HNH endonuclease 5" evidence="1">
    <location>
        <begin position="8"/>
        <end position="59"/>
    </location>
</feature>
<reference evidence="2 3" key="1">
    <citation type="submission" date="2020-08" db="EMBL/GenBank/DDBJ databases">
        <title>Genomic Encyclopedia of Type Strains, Phase IV (KMG-IV): sequencing the most valuable type-strain genomes for metagenomic binning, comparative biology and taxonomic classification.</title>
        <authorList>
            <person name="Goeker M."/>
        </authorList>
    </citation>
    <scope>NUCLEOTIDE SEQUENCE [LARGE SCALE GENOMIC DNA]</scope>
    <source>
        <strain evidence="2 3">DSM 101806</strain>
    </source>
</reference>
<dbReference type="EMBL" id="JACIEH010000002">
    <property type="protein sequence ID" value="MBB4099379.1"/>
    <property type="molecule type" value="Genomic_DNA"/>
</dbReference>
<dbReference type="Proteomes" id="UP000557392">
    <property type="component" value="Unassembled WGS sequence"/>
</dbReference>